<dbReference type="PANTHER" id="PTHR44591">
    <property type="entry name" value="STRESS RESPONSE REGULATOR PROTEIN 1"/>
    <property type="match status" value="1"/>
</dbReference>
<dbReference type="PANTHER" id="PTHR44591:SF3">
    <property type="entry name" value="RESPONSE REGULATORY DOMAIN-CONTAINING PROTEIN"/>
    <property type="match status" value="1"/>
</dbReference>
<evidence type="ECO:0000256" key="2">
    <source>
        <dbReference type="PROSITE-ProRule" id="PRU00169"/>
    </source>
</evidence>
<feature type="domain" description="Response regulatory" evidence="3">
    <location>
        <begin position="9"/>
        <end position="126"/>
    </location>
</feature>
<dbReference type="OrthoDB" id="9800897at2"/>
<organism evidence="4 5">
    <name type="scientific">Oceanimonas doudoroffii</name>
    <dbReference type="NCBI Taxonomy" id="84158"/>
    <lineage>
        <taxon>Bacteria</taxon>
        <taxon>Pseudomonadati</taxon>
        <taxon>Pseudomonadota</taxon>
        <taxon>Gammaproteobacteria</taxon>
        <taxon>Aeromonadales</taxon>
        <taxon>Aeromonadaceae</taxon>
        <taxon>Oceanimonas</taxon>
    </lineage>
</organism>
<protein>
    <recommendedName>
        <fullName evidence="3">Response regulatory domain-containing protein</fullName>
    </recommendedName>
</protein>
<evidence type="ECO:0000313" key="5">
    <source>
        <dbReference type="Proteomes" id="UP000242757"/>
    </source>
</evidence>
<name>A0A233RE27_9GAMM</name>
<comment type="caution">
    <text evidence="4">The sequence shown here is derived from an EMBL/GenBank/DDBJ whole genome shotgun (WGS) entry which is preliminary data.</text>
</comment>
<dbReference type="SMART" id="SM00448">
    <property type="entry name" value="REC"/>
    <property type="match status" value="1"/>
</dbReference>
<dbReference type="InterPro" id="IPR011006">
    <property type="entry name" value="CheY-like_superfamily"/>
</dbReference>
<dbReference type="InterPro" id="IPR001789">
    <property type="entry name" value="Sig_transdc_resp-reg_receiver"/>
</dbReference>
<sequence length="131" mass="14476">MPQHQEPRRVLYVEDDDDIREIARLALEVVGEFEVMLCASGEDALAGAAAFNPDIILLDVMMPGMDGPSTLTALRRQPALEKIPVAFMTAKIQPREIAAYKAMGAVEVIAKPFDPMTLSEQIRTIWHTARA</sequence>
<keyword evidence="5" id="KW-1185">Reference proteome</keyword>
<dbReference type="PROSITE" id="PS50110">
    <property type="entry name" value="RESPONSE_REGULATORY"/>
    <property type="match status" value="1"/>
</dbReference>
<dbReference type="CDD" id="cd17552">
    <property type="entry name" value="REC_RR468-like"/>
    <property type="match status" value="1"/>
</dbReference>
<keyword evidence="1 2" id="KW-0597">Phosphoprotein</keyword>
<proteinExistence type="predicted"/>
<dbReference type="GO" id="GO:0000160">
    <property type="term" value="P:phosphorelay signal transduction system"/>
    <property type="evidence" value="ECO:0007669"/>
    <property type="project" value="InterPro"/>
</dbReference>
<dbReference type="InterPro" id="IPR050595">
    <property type="entry name" value="Bact_response_regulator"/>
</dbReference>
<reference evidence="4 5" key="1">
    <citation type="submission" date="2017-08" db="EMBL/GenBank/DDBJ databases">
        <title>A Genome Sequence of Oceanimonas doudoroffii ATCC 27123T.</title>
        <authorList>
            <person name="Brennan M.A."/>
            <person name="Maclea K.S."/>
            <person name="Mcclelland W.D."/>
            <person name="Trachtenberg A.M."/>
        </authorList>
    </citation>
    <scope>NUCLEOTIDE SEQUENCE [LARGE SCALE GENOMIC DNA]</scope>
    <source>
        <strain evidence="4 5">ATCC 27123</strain>
    </source>
</reference>
<dbReference type="SUPFAM" id="SSF52172">
    <property type="entry name" value="CheY-like"/>
    <property type="match status" value="1"/>
</dbReference>
<gene>
    <name evidence="4" type="ORF">B6S08_11835</name>
</gene>
<accession>A0A233RE27</accession>
<dbReference type="AlphaFoldDB" id="A0A233RE27"/>
<dbReference type="EMBL" id="NBIM01000003">
    <property type="protein sequence ID" value="OXY81646.1"/>
    <property type="molecule type" value="Genomic_DNA"/>
</dbReference>
<evidence type="ECO:0000313" key="4">
    <source>
        <dbReference type="EMBL" id="OXY81646.1"/>
    </source>
</evidence>
<evidence type="ECO:0000259" key="3">
    <source>
        <dbReference type="PROSITE" id="PS50110"/>
    </source>
</evidence>
<dbReference type="Gene3D" id="3.40.50.2300">
    <property type="match status" value="1"/>
</dbReference>
<dbReference type="Proteomes" id="UP000242757">
    <property type="component" value="Unassembled WGS sequence"/>
</dbReference>
<dbReference type="RefSeq" id="WP_094201014.1">
    <property type="nucleotide sequence ID" value="NZ_NBIM01000003.1"/>
</dbReference>
<dbReference type="Pfam" id="PF00072">
    <property type="entry name" value="Response_reg"/>
    <property type="match status" value="1"/>
</dbReference>
<feature type="modified residue" description="4-aspartylphosphate" evidence="2">
    <location>
        <position position="59"/>
    </location>
</feature>
<evidence type="ECO:0000256" key="1">
    <source>
        <dbReference type="ARBA" id="ARBA00022553"/>
    </source>
</evidence>